<dbReference type="InterPro" id="IPR027016">
    <property type="entry name" value="UCP029811"/>
</dbReference>
<accession>A0A939DJ30</accession>
<dbReference type="RefSeq" id="WP_206571764.1">
    <property type="nucleotide sequence ID" value="NZ_JAFKCV010000001.1"/>
</dbReference>
<keyword evidence="4" id="KW-1185">Reference proteome</keyword>
<dbReference type="PIRSF" id="PIRSF029811">
    <property type="entry name" value="UCP029811"/>
    <property type="match status" value="1"/>
</dbReference>
<evidence type="ECO:0000256" key="1">
    <source>
        <dbReference type="SAM" id="SignalP"/>
    </source>
</evidence>
<feature type="signal peptide" evidence="1">
    <location>
        <begin position="1"/>
        <end position="18"/>
    </location>
</feature>
<reference evidence="3" key="1">
    <citation type="submission" date="2021-03" db="EMBL/GenBank/DDBJ databases">
        <title>novel species isolated from a fishpond in China.</title>
        <authorList>
            <person name="Lu H."/>
            <person name="Cai Z."/>
        </authorList>
    </citation>
    <scope>NUCLEOTIDE SEQUENCE</scope>
    <source>
        <strain evidence="3">JCM 30855</strain>
    </source>
</reference>
<dbReference type="Pfam" id="PF04264">
    <property type="entry name" value="YceI"/>
    <property type="match status" value="1"/>
</dbReference>
<protein>
    <submittedName>
        <fullName evidence="3">YceI family protein</fullName>
    </submittedName>
</protein>
<sequence>MRIISLAALLLCAHTALADWQLDQQASSLHFLSTKNNLVTEIHHFKQFDGSLSDSGALKVSIDIMSLETGIPIRNERMQEHLFKLFPKANLSAQLPDKVLELDVGETTRLEVKAKLDMATKTQTLPIDVQITRLANEQLVATTTKPILINAIQFGLTDGIKKLQEIAGLSSIDQTIPVTFSVVFSDNQS</sequence>
<feature type="domain" description="Lipid/polyisoprenoid-binding YceI-like" evidence="2">
    <location>
        <begin position="19"/>
        <end position="185"/>
    </location>
</feature>
<gene>
    <name evidence="3" type="ORF">J0A66_00245</name>
</gene>
<proteinExistence type="predicted"/>
<name>A0A939DJ30_9ALTE</name>
<keyword evidence="1" id="KW-0732">Signal</keyword>
<dbReference type="InterPro" id="IPR036761">
    <property type="entry name" value="TTHA0802/YceI-like_sf"/>
</dbReference>
<dbReference type="AlphaFoldDB" id="A0A939DJ30"/>
<dbReference type="Gene3D" id="2.40.128.110">
    <property type="entry name" value="Lipid/polyisoprenoid-binding, YceI-like"/>
    <property type="match status" value="1"/>
</dbReference>
<evidence type="ECO:0000313" key="3">
    <source>
        <dbReference type="EMBL" id="MBN7823639.1"/>
    </source>
</evidence>
<organism evidence="3 4">
    <name type="scientific">Bowmanella dokdonensis</name>
    <dbReference type="NCBI Taxonomy" id="751969"/>
    <lineage>
        <taxon>Bacteria</taxon>
        <taxon>Pseudomonadati</taxon>
        <taxon>Pseudomonadota</taxon>
        <taxon>Gammaproteobacteria</taxon>
        <taxon>Alteromonadales</taxon>
        <taxon>Alteromonadaceae</taxon>
        <taxon>Bowmanella</taxon>
    </lineage>
</organism>
<feature type="chain" id="PRO_5038080503" evidence="1">
    <location>
        <begin position="19"/>
        <end position="189"/>
    </location>
</feature>
<dbReference type="SUPFAM" id="SSF101874">
    <property type="entry name" value="YceI-like"/>
    <property type="match status" value="1"/>
</dbReference>
<dbReference type="InterPro" id="IPR007372">
    <property type="entry name" value="Lipid/polyisoprenoid-bd_YceI"/>
</dbReference>
<dbReference type="EMBL" id="JAFKCV010000001">
    <property type="protein sequence ID" value="MBN7823639.1"/>
    <property type="molecule type" value="Genomic_DNA"/>
</dbReference>
<dbReference type="PANTHER" id="PTHR34406:SF1">
    <property type="entry name" value="PROTEIN YCEI"/>
    <property type="match status" value="1"/>
</dbReference>
<comment type="caution">
    <text evidence="3">The sequence shown here is derived from an EMBL/GenBank/DDBJ whole genome shotgun (WGS) entry which is preliminary data.</text>
</comment>
<dbReference type="Proteomes" id="UP000664654">
    <property type="component" value="Unassembled WGS sequence"/>
</dbReference>
<evidence type="ECO:0000313" key="4">
    <source>
        <dbReference type="Proteomes" id="UP000664654"/>
    </source>
</evidence>
<dbReference type="SMART" id="SM00867">
    <property type="entry name" value="YceI"/>
    <property type="match status" value="1"/>
</dbReference>
<evidence type="ECO:0000259" key="2">
    <source>
        <dbReference type="SMART" id="SM00867"/>
    </source>
</evidence>
<dbReference type="PANTHER" id="PTHR34406">
    <property type="entry name" value="PROTEIN YCEI"/>
    <property type="match status" value="1"/>
</dbReference>